<protein>
    <submittedName>
        <fullName evidence="2">Uncharacterized protein</fullName>
    </submittedName>
</protein>
<evidence type="ECO:0000313" key="3">
    <source>
        <dbReference type="Proteomes" id="UP000225706"/>
    </source>
</evidence>
<name>A0A2B4STT6_STYPI</name>
<dbReference type="AlphaFoldDB" id="A0A2B4STT6"/>
<organism evidence="2 3">
    <name type="scientific">Stylophora pistillata</name>
    <name type="common">Smooth cauliflower coral</name>
    <dbReference type="NCBI Taxonomy" id="50429"/>
    <lineage>
        <taxon>Eukaryota</taxon>
        <taxon>Metazoa</taxon>
        <taxon>Cnidaria</taxon>
        <taxon>Anthozoa</taxon>
        <taxon>Hexacorallia</taxon>
        <taxon>Scleractinia</taxon>
        <taxon>Astrocoeniina</taxon>
        <taxon>Pocilloporidae</taxon>
        <taxon>Stylophora</taxon>
    </lineage>
</organism>
<sequence length="70" mass="8212">MNIESWCTVELNSKQDWLRANRKHNASAFASSVFKGDSNQHQASRLDFNSTPEKHRERRHFPDKAQTQLK</sequence>
<evidence type="ECO:0000256" key="1">
    <source>
        <dbReference type="SAM" id="MobiDB-lite"/>
    </source>
</evidence>
<accession>A0A2B4STT6</accession>
<comment type="caution">
    <text evidence="2">The sequence shown here is derived from an EMBL/GenBank/DDBJ whole genome shotgun (WGS) entry which is preliminary data.</text>
</comment>
<proteinExistence type="predicted"/>
<evidence type="ECO:0000313" key="2">
    <source>
        <dbReference type="EMBL" id="PFX33311.1"/>
    </source>
</evidence>
<keyword evidence="3" id="KW-1185">Reference proteome</keyword>
<feature type="region of interest" description="Disordered" evidence="1">
    <location>
        <begin position="32"/>
        <end position="70"/>
    </location>
</feature>
<dbReference type="EMBL" id="LSMT01000013">
    <property type="protein sequence ID" value="PFX33311.1"/>
    <property type="molecule type" value="Genomic_DNA"/>
</dbReference>
<feature type="compositionally biased region" description="Basic and acidic residues" evidence="1">
    <location>
        <begin position="52"/>
        <end position="63"/>
    </location>
</feature>
<dbReference type="Proteomes" id="UP000225706">
    <property type="component" value="Unassembled WGS sequence"/>
</dbReference>
<reference evidence="3" key="1">
    <citation type="journal article" date="2017" name="bioRxiv">
        <title>Comparative analysis of the genomes of Stylophora pistillata and Acropora digitifera provides evidence for extensive differences between species of corals.</title>
        <authorList>
            <person name="Voolstra C.R."/>
            <person name="Li Y."/>
            <person name="Liew Y.J."/>
            <person name="Baumgarten S."/>
            <person name="Zoccola D."/>
            <person name="Flot J.-F."/>
            <person name="Tambutte S."/>
            <person name="Allemand D."/>
            <person name="Aranda M."/>
        </authorList>
    </citation>
    <scope>NUCLEOTIDE SEQUENCE [LARGE SCALE GENOMIC DNA]</scope>
</reference>
<feature type="compositionally biased region" description="Polar residues" evidence="1">
    <location>
        <begin position="37"/>
        <end position="51"/>
    </location>
</feature>
<gene>
    <name evidence="2" type="ORF">AWC38_SpisGene1805</name>
</gene>